<evidence type="ECO:0000313" key="7">
    <source>
        <dbReference type="Proteomes" id="UP001168821"/>
    </source>
</evidence>
<evidence type="ECO:0000256" key="5">
    <source>
        <dbReference type="SAM" id="SignalP"/>
    </source>
</evidence>
<evidence type="ECO:0000256" key="3">
    <source>
        <dbReference type="ARBA" id="ARBA00022737"/>
    </source>
</evidence>
<dbReference type="PANTHER" id="PTHR24366:SF161">
    <property type="entry name" value="TIR DOMAIN-CONTAINING PROTEIN"/>
    <property type="match status" value="1"/>
</dbReference>
<sequence length="481" mass="54774">MKPIITLILFLFYFSSTCESSKCVKQTFTPESILTGITHTRFKRDTPKLEEIVCTNVTANLDLDIDYEVKPYRQELWIRDSSIPKIPANSSLSKFTHIQTLRIIGVGLEQIEPGAFDKLTQLKELNLNVNNLTKISNGVLNNLHTLDTLNLAVNQISEIEEGSFQGLDNLTTLNIYENKITSFGENAFSDLKNLDNLWISHNPLTEFAPSEFPNLKSIIAIKTELKTLDIDFTKSPLDHLKLTQGKLEKIDFAKFPSMTMLQLEKNLISSVENWDKLDCRRVFLHHNKITSFDISENVVDLYLEFNQITKITNTFVGRNKKLKDLYLNGNKISEVTSDVLKGLVELQHLNLNNNEIAVLKKGTFVNTPILRKLDVAHNKIAAIEVDAFKGLINFEELDISDNDLVKLESPVLSELKKANVIVGNTDIEWQYVETLVLNSDDLSLQLDQTFWNCESTEPGYVPKYITKHNVNNTMCSFKKKQ</sequence>
<dbReference type="SUPFAM" id="SSF52058">
    <property type="entry name" value="L domain-like"/>
    <property type="match status" value="1"/>
</dbReference>
<dbReference type="EMBL" id="JALNTZ010000005">
    <property type="protein sequence ID" value="KAJ3652756.1"/>
    <property type="molecule type" value="Genomic_DNA"/>
</dbReference>
<dbReference type="SMART" id="SM00369">
    <property type="entry name" value="LRR_TYP"/>
    <property type="match status" value="7"/>
</dbReference>
<reference evidence="6" key="1">
    <citation type="journal article" date="2023" name="G3 (Bethesda)">
        <title>Whole genome assemblies of Zophobas morio and Tenebrio molitor.</title>
        <authorList>
            <person name="Kaur S."/>
            <person name="Stinson S.A."/>
            <person name="diCenzo G.C."/>
        </authorList>
    </citation>
    <scope>NUCLEOTIDE SEQUENCE</scope>
    <source>
        <strain evidence="6">QUZm001</strain>
    </source>
</reference>
<keyword evidence="1" id="KW-0433">Leucine-rich repeat</keyword>
<organism evidence="6 7">
    <name type="scientific">Zophobas morio</name>
    <dbReference type="NCBI Taxonomy" id="2755281"/>
    <lineage>
        <taxon>Eukaryota</taxon>
        <taxon>Metazoa</taxon>
        <taxon>Ecdysozoa</taxon>
        <taxon>Arthropoda</taxon>
        <taxon>Hexapoda</taxon>
        <taxon>Insecta</taxon>
        <taxon>Pterygota</taxon>
        <taxon>Neoptera</taxon>
        <taxon>Endopterygota</taxon>
        <taxon>Coleoptera</taxon>
        <taxon>Polyphaga</taxon>
        <taxon>Cucujiformia</taxon>
        <taxon>Tenebrionidae</taxon>
        <taxon>Zophobas</taxon>
    </lineage>
</organism>
<dbReference type="InterPro" id="IPR001611">
    <property type="entry name" value="Leu-rich_rpt"/>
</dbReference>
<evidence type="ECO:0000256" key="4">
    <source>
        <dbReference type="ARBA" id="ARBA00023180"/>
    </source>
</evidence>
<proteinExistence type="predicted"/>
<keyword evidence="4" id="KW-0325">Glycoprotein</keyword>
<dbReference type="AlphaFoldDB" id="A0AA38ICW3"/>
<evidence type="ECO:0000256" key="1">
    <source>
        <dbReference type="ARBA" id="ARBA00022614"/>
    </source>
</evidence>
<keyword evidence="7" id="KW-1185">Reference proteome</keyword>
<dbReference type="Pfam" id="PF13855">
    <property type="entry name" value="LRR_8"/>
    <property type="match status" value="2"/>
</dbReference>
<name>A0AA38ICW3_9CUCU</name>
<dbReference type="FunFam" id="3.80.10.10:FF:000770">
    <property type="entry name" value="Uncharacterized protein"/>
    <property type="match status" value="1"/>
</dbReference>
<gene>
    <name evidence="6" type="ORF">Zmor_018693</name>
</gene>
<dbReference type="InterPro" id="IPR032675">
    <property type="entry name" value="LRR_dom_sf"/>
</dbReference>
<comment type="caution">
    <text evidence="6">The sequence shown here is derived from an EMBL/GenBank/DDBJ whole genome shotgun (WGS) entry which is preliminary data.</text>
</comment>
<dbReference type="PROSITE" id="PS51450">
    <property type="entry name" value="LRR"/>
    <property type="match status" value="2"/>
</dbReference>
<dbReference type="SMART" id="SM00365">
    <property type="entry name" value="LRR_SD22"/>
    <property type="match status" value="7"/>
</dbReference>
<evidence type="ECO:0000313" key="6">
    <source>
        <dbReference type="EMBL" id="KAJ3652756.1"/>
    </source>
</evidence>
<keyword evidence="3" id="KW-0677">Repeat</keyword>
<dbReference type="Proteomes" id="UP001168821">
    <property type="component" value="Unassembled WGS sequence"/>
</dbReference>
<feature type="chain" id="PRO_5041457929" evidence="5">
    <location>
        <begin position="21"/>
        <end position="481"/>
    </location>
</feature>
<dbReference type="InterPro" id="IPR003591">
    <property type="entry name" value="Leu-rich_rpt_typical-subtyp"/>
</dbReference>
<keyword evidence="2 5" id="KW-0732">Signal</keyword>
<evidence type="ECO:0000256" key="2">
    <source>
        <dbReference type="ARBA" id="ARBA00022729"/>
    </source>
</evidence>
<dbReference type="PANTHER" id="PTHR24366">
    <property type="entry name" value="IG(IMMUNOGLOBULIN) AND LRR(LEUCINE RICH REPEAT) DOMAINS"/>
    <property type="match status" value="1"/>
</dbReference>
<accession>A0AA38ICW3</accession>
<protein>
    <submittedName>
        <fullName evidence="6">Uncharacterized protein</fullName>
    </submittedName>
</protein>
<dbReference type="Gene3D" id="3.80.10.10">
    <property type="entry name" value="Ribonuclease Inhibitor"/>
    <property type="match status" value="3"/>
</dbReference>
<feature type="signal peptide" evidence="5">
    <location>
        <begin position="1"/>
        <end position="20"/>
    </location>
</feature>